<dbReference type="FunFam" id="3.90.280.10:FF:000002">
    <property type="entry name" value="39S ribosomal protein L38, mitochondrial"/>
    <property type="match status" value="1"/>
</dbReference>
<dbReference type="GO" id="GO:0005762">
    <property type="term" value="C:mitochondrial large ribosomal subunit"/>
    <property type="evidence" value="ECO:0007669"/>
    <property type="project" value="TreeGrafter"/>
</dbReference>
<dbReference type="CDD" id="cd00866">
    <property type="entry name" value="PEBP_euk"/>
    <property type="match status" value="1"/>
</dbReference>
<dbReference type="InterPro" id="IPR008914">
    <property type="entry name" value="PEBP"/>
</dbReference>
<keyword evidence="5" id="KW-0496">Mitochondrion</keyword>
<organism evidence="10 11">
    <name type="scientific">Paralvinella palmiformis</name>
    <dbReference type="NCBI Taxonomy" id="53620"/>
    <lineage>
        <taxon>Eukaryota</taxon>
        <taxon>Metazoa</taxon>
        <taxon>Spiralia</taxon>
        <taxon>Lophotrochozoa</taxon>
        <taxon>Annelida</taxon>
        <taxon>Polychaeta</taxon>
        <taxon>Sedentaria</taxon>
        <taxon>Canalipalpata</taxon>
        <taxon>Terebellida</taxon>
        <taxon>Terebelliformia</taxon>
        <taxon>Alvinellidae</taxon>
        <taxon>Paralvinella</taxon>
    </lineage>
</organism>
<evidence type="ECO:0000256" key="3">
    <source>
        <dbReference type="ARBA" id="ARBA00022980"/>
    </source>
</evidence>
<dbReference type="InterPro" id="IPR036610">
    <property type="entry name" value="PEBP-like_sf"/>
</dbReference>
<keyword evidence="6" id="KW-0687">Ribonucleoprotein</keyword>
<keyword evidence="3" id="KW-0689">Ribosomal protein</keyword>
<evidence type="ECO:0000313" key="11">
    <source>
        <dbReference type="Proteomes" id="UP001208570"/>
    </source>
</evidence>
<dbReference type="AlphaFoldDB" id="A0AAD9JZ71"/>
<gene>
    <name evidence="10" type="ORF">LSH36_102g08002</name>
</gene>
<evidence type="ECO:0000256" key="6">
    <source>
        <dbReference type="ARBA" id="ARBA00023274"/>
    </source>
</evidence>
<comment type="similarity">
    <text evidence="7">Belongs to the phosphatidylethanolamine-binding protein family. Mitochondrion-specific ribosomal protein mL38 subfamily.</text>
</comment>
<keyword evidence="2" id="KW-0809">Transit peptide</keyword>
<evidence type="ECO:0000256" key="9">
    <source>
        <dbReference type="ARBA" id="ARBA00041206"/>
    </source>
</evidence>
<reference evidence="10" key="1">
    <citation type="journal article" date="2023" name="Mol. Biol. Evol.">
        <title>Third-Generation Sequencing Reveals the Adaptive Role of the Epigenome in Three Deep-Sea Polychaetes.</title>
        <authorList>
            <person name="Perez M."/>
            <person name="Aroh O."/>
            <person name="Sun Y."/>
            <person name="Lan Y."/>
            <person name="Juniper S.K."/>
            <person name="Young C.R."/>
            <person name="Angers B."/>
            <person name="Qian P.Y."/>
        </authorList>
    </citation>
    <scope>NUCLEOTIDE SEQUENCE</scope>
    <source>
        <strain evidence="10">P08H-3</strain>
    </source>
</reference>
<evidence type="ECO:0000256" key="8">
    <source>
        <dbReference type="ARBA" id="ARBA00039444"/>
    </source>
</evidence>
<evidence type="ECO:0000256" key="5">
    <source>
        <dbReference type="ARBA" id="ARBA00023128"/>
    </source>
</evidence>
<evidence type="ECO:0000256" key="4">
    <source>
        <dbReference type="ARBA" id="ARBA00023054"/>
    </source>
</evidence>
<comment type="caution">
    <text evidence="10">The sequence shown here is derived from an EMBL/GenBank/DDBJ whole genome shotgun (WGS) entry which is preliminary data.</text>
</comment>
<dbReference type="GO" id="GO:0005743">
    <property type="term" value="C:mitochondrial inner membrane"/>
    <property type="evidence" value="ECO:0007669"/>
    <property type="project" value="UniProtKB-ARBA"/>
</dbReference>
<keyword evidence="11" id="KW-1185">Reference proteome</keyword>
<protein>
    <recommendedName>
        <fullName evidence="8">Large ribosomal subunit protein mL38</fullName>
    </recommendedName>
    <alternativeName>
        <fullName evidence="9">39S ribosomal protein L38, mitochondrial</fullName>
    </alternativeName>
</protein>
<dbReference type="Gene3D" id="3.90.280.10">
    <property type="entry name" value="PEBP-like"/>
    <property type="match status" value="1"/>
</dbReference>
<comment type="subcellular location">
    <subcellularLocation>
        <location evidence="1">Mitochondrion</location>
    </subcellularLocation>
</comment>
<evidence type="ECO:0000256" key="2">
    <source>
        <dbReference type="ARBA" id="ARBA00022946"/>
    </source>
</evidence>
<accession>A0AAD9JZ71</accession>
<evidence type="ECO:0000256" key="1">
    <source>
        <dbReference type="ARBA" id="ARBA00004173"/>
    </source>
</evidence>
<dbReference type="PANTHER" id="PTHR11362:SF133">
    <property type="entry name" value="LARGE RIBOSOMAL SUBUNIT PROTEIN ML38"/>
    <property type="match status" value="1"/>
</dbReference>
<name>A0AAD9JZ71_9ANNE</name>
<dbReference type="Proteomes" id="UP001208570">
    <property type="component" value="Unassembled WGS sequence"/>
</dbReference>
<evidence type="ECO:0000313" key="10">
    <source>
        <dbReference type="EMBL" id="KAK2162198.1"/>
    </source>
</evidence>
<keyword evidence="4" id="KW-0175">Coiled coil</keyword>
<dbReference type="Pfam" id="PF01161">
    <property type="entry name" value="PBP"/>
    <property type="match status" value="1"/>
</dbReference>
<sequence>MAAAMNVGRVTLNLIKTIRITSIRNIMPHNRPKIYGGWDAMTREERKRLIEEVPENTKSFEEIMKEEQKNQSKGERLPVNIGVDHRPSRTLLRQMIPAETNKEELERNARNRKLKIPLGELRDYANLEYGPYLDKIMAEHYGIFRDLFENAYFYPVVNMRIAYQYDEELVTPVYTGNVVPPSDAKVEPIIEYEVEDDTLWTLVLTNPDGHLTDNDSEYLHWMIGNIPGSDVSKGEVLCNYLQPFPPRGTGYHRHVFLLFKQDGKLDYTSIKRPDSCTSLKDRTFKMADFYASYEDHLVPMGLSFFQSEYDDSVRNIYHNVLDMKEPSFEYVHQPFYHPPQAMYPGKQPFDRYYDRYRDKKELGEEVMRLKLAMISPFEPYKPKIKYPLAHLDGNKPSWLRRKEELMYRRQEQFRDLPK</sequence>
<dbReference type="PANTHER" id="PTHR11362">
    <property type="entry name" value="PHOSPHATIDYLETHANOLAMINE-BINDING PROTEIN"/>
    <property type="match status" value="1"/>
</dbReference>
<dbReference type="SUPFAM" id="SSF49777">
    <property type="entry name" value="PEBP-like"/>
    <property type="match status" value="1"/>
</dbReference>
<dbReference type="InterPro" id="IPR035810">
    <property type="entry name" value="PEBP_euk"/>
</dbReference>
<dbReference type="EMBL" id="JAODUP010000102">
    <property type="protein sequence ID" value="KAK2162198.1"/>
    <property type="molecule type" value="Genomic_DNA"/>
</dbReference>
<evidence type="ECO:0000256" key="7">
    <source>
        <dbReference type="ARBA" id="ARBA00038016"/>
    </source>
</evidence>
<proteinExistence type="inferred from homology"/>